<keyword evidence="1" id="KW-0812">Transmembrane</keyword>
<dbReference type="EMBL" id="JAWDIU010000008">
    <property type="protein sequence ID" value="MDU0328549.1"/>
    <property type="molecule type" value="Genomic_DNA"/>
</dbReference>
<accession>A0ABU3S0F7</accession>
<sequence length="111" mass="12077">MGSNESVKSDRRRSTVAPAIAVAILQIVVTIVTYVMWAIDAIHVYGCCGFERSELHRLVFLIPTTISWAGTLIAITIGYWLRKSPAWVPAAGIAIIIGAYIVSRIVGYQGT</sequence>
<protein>
    <submittedName>
        <fullName evidence="2">Uncharacterized protein</fullName>
    </submittedName>
</protein>
<keyword evidence="3" id="KW-1185">Reference proteome</keyword>
<proteinExistence type="predicted"/>
<keyword evidence="1" id="KW-0472">Membrane</keyword>
<organism evidence="2 3">
    <name type="scientific">Microbacterium algihabitans</name>
    <dbReference type="NCBI Taxonomy" id="3075992"/>
    <lineage>
        <taxon>Bacteria</taxon>
        <taxon>Bacillati</taxon>
        <taxon>Actinomycetota</taxon>
        <taxon>Actinomycetes</taxon>
        <taxon>Micrococcales</taxon>
        <taxon>Microbacteriaceae</taxon>
        <taxon>Microbacterium</taxon>
    </lineage>
</organism>
<reference evidence="2 3" key="1">
    <citation type="submission" date="2023-09" db="EMBL/GenBank/DDBJ databases">
        <title>Microbacterium fusihabitans sp. nov., Microbacterium phycihabitans sp. nov., and Microbacterium cervinum sp. nov., isolated from dried seaweeds of beach.</title>
        <authorList>
            <person name="Lee S.D."/>
        </authorList>
    </citation>
    <scope>NUCLEOTIDE SEQUENCE [LARGE SCALE GENOMIC DNA]</scope>
    <source>
        <strain evidence="2 3">KSW2-21</strain>
    </source>
</reference>
<evidence type="ECO:0000313" key="3">
    <source>
        <dbReference type="Proteomes" id="UP001256673"/>
    </source>
</evidence>
<feature type="transmembrane region" description="Helical" evidence="1">
    <location>
        <begin position="16"/>
        <end position="37"/>
    </location>
</feature>
<gene>
    <name evidence="2" type="ORF">RWH43_17450</name>
</gene>
<comment type="caution">
    <text evidence="2">The sequence shown here is derived from an EMBL/GenBank/DDBJ whole genome shotgun (WGS) entry which is preliminary data.</text>
</comment>
<evidence type="ECO:0000313" key="2">
    <source>
        <dbReference type="EMBL" id="MDU0328549.1"/>
    </source>
</evidence>
<evidence type="ECO:0000256" key="1">
    <source>
        <dbReference type="SAM" id="Phobius"/>
    </source>
</evidence>
<feature type="transmembrane region" description="Helical" evidence="1">
    <location>
        <begin position="87"/>
        <end position="107"/>
    </location>
</feature>
<feature type="transmembrane region" description="Helical" evidence="1">
    <location>
        <begin position="58"/>
        <end position="81"/>
    </location>
</feature>
<name>A0ABU3S0F7_9MICO</name>
<keyword evidence="1" id="KW-1133">Transmembrane helix</keyword>
<dbReference type="Proteomes" id="UP001256673">
    <property type="component" value="Unassembled WGS sequence"/>
</dbReference>
<dbReference type="RefSeq" id="WP_316002142.1">
    <property type="nucleotide sequence ID" value="NZ_JAWDIU010000008.1"/>
</dbReference>